<dbReference type="Proteomes" id="UP001499915">
    <property type="component" value="Unassembled WGS sequence"/>
</dbReference>
<keyword evidence="7" id="KW-1185">Reference proteome</keyword>
<dbReference type="InterPro" id="IPR020449">
    <property type="entry name" value="Tscrpt_reg_AraC-type_HTH"/>
</dbReference>
<evidence type="ECO:0000256" key="2">
    <source>
        <dbReference type="ARBA" id="ARBA00023125"/>
    </source>
</evidence>
<dbReference type="InterPro" id="IPR009057">
    <property type="entry name" value="Homeodomain-like_sf"/>
</dbReference>
<evidence type="ECO:0000256" key="3">
    <source>
        <dbReference type="ARBA" id="ARBA00023159"/>
    </source>
</evidence>
<dbReference type="InterPro" id="IPR014710">
    <property type="entry name" value="RmlC-like_jellyroll"/>
</dbReference>
<dbReference type="PANTHER" id="PTHR11019:SF159">
    <property type="entry name" value="TRANSCRIPTIONAL REGULATOR-RELATED"/>
    <property type="match status" value="1"/>
</dbReference>
<keyword evidence="2" id="KW-0238">DNA-binding</keyword>
<dbReference type="CDD" id="cd06124">
    <property type="entry name" value="cupin_NimR-like_N"/>
    <property type="match status" value="1"/>
</dbReference>
<dbReference type="InterPro" id="IPR018060">
    <property type="entry name" value="HTH_AraC"/>
</dbReference>
<dbReference type="PANTHER" id="PTHR11019">
    <property type="entry name" value="HTH-TYPE TRANSCRIPTIONAL REGULATOR NIMR"/>
    <property type="match status" value="1"/>
</dbReference>
<dbReference type="EMBL" id="BAAAET010000003">
    <property type="protein sequence ID" value="GAA0697074.1"/>
    <property type="molecule type" value="Genomic_DNA"/>
</dbReference>
<dbReference type="SMART" id="SM00342">
    <property type="entry name" value="HTH_ARAC"/>
    <property type="match status" value="1"/>
</dbReference>
<keyword evidence="3" id="KW-0010">Activator</keyword>
<dbReference type="PRINTS" id="PR00032">
    <property type="entry name" value="HTHARAC"/>
</dbReference>
<evidence type="ECO:0000256" key="4">
    <source>
        <dbReference type="ARBA" id="ARBA00023163"/>
    </source>
</evidence>
<dbReference type="PROSITE" id="PS01124">
    <property type="entry name" value="HTH_ARAC_FAMILY_2"/>
    <property type="match status" value="1"/>
</dbReference>
<evidence type="ECO:0000259" key="5">
    <source>
        <dbReference type="PROSITE" id="PS01124"/>
    </source>
</evidence>
<dbReference type="SUPFAM" id="SSF46689">
    <property type="entry name" value="Homeodomain-like"/>
    <property type="match status" value="1"/>
</dbReference>
<dbReference type="Pfam" id="PF02311">
    <property type="entry name" value="AraC_binding"/>
    <property type="match status" value="1"/>
</dbReference>
<accession>A0ABN1I8G1</accession>
<organism evidence="6 7">
    <name type="scientific">Marinobacterium maritimum</name>
    <dbReference type="NCBI Taxonomy" id="500162"/>
    <lineage>
        <taxon>Bacteria</taxon>
        <taxon>Pseudomonadati</taxon>
        <taxon>Pseudomonadota</taxon>
        <taxon>Gammaproteobacteria</taxon>
        <taxon>Oceanospirillales</taxon>
        <taxon>Oceanospirillaceae</taxon>
        <taxon>Marinobacterium</taxon>
    </lineage>
</organism>
<keyword evidence="1" id="KW-0805">Transcription regulation</keyword>
<evidence type="ECO:0000313" key="7">
    <source>
        <dbReference type="Proteomes" id="UP001499915"/>
    </source>
</evidence>
<dbReference type="Gene3D" id="2.60.120.10">
    <property type="entry name" value="Jelly Rolls"/>
    <property type="match status" value="1"/>
</dbReference>
<proteinExistence type="predicted"/>
<gene>
    <name evidence="6" type="ORF">GCM10009104_26540</name>
</gene>
<name>A0ABN1I8G1_9GAMM</name>
<protein>
    <submittedName>
        <fullName evidence="6">Helix-turn-helix transcriptional regulator</fullName>
    </submittedName>
</protein>
<dbReference type="InterPro" id="IPR003313">
    <property type="entry name" value="AraC-bd"/>
</dbReference>
<evidence type="ECO:0000256" key="1">
    <source>
        <dbReference type="ARBA" id="ARBA00023015"/>
    </source>
</evidence>
<dbReference type="RefSeq" id="WP_343806738.1">
    <property type="nucleotide sequence ID" value="NZ_BAAAET010000003.1"/>
</dbReference>
<keyword evidence="4" id="KW-0804">Transcription</keyword>
<dbReference type="Gene3D" id="1.10.10.60">
    <property type="entry name" value="Homeodomain-like"/>
    <property type="match status" value="1"/>
</dbReference>
<evidence type="ECO:0000313" key="6">
    <source>
        <dbReference type="EMBL" id="GAA0697074.1"/>
    </source>
</evidence>
<dbReference type="Pfam" id="PF12833">
    <property type="entry name" value="HTH_18"/>
    <property type="match status" value="1"/>
</dbReference>
<feature type="domain" description="HTH araC/xylS-type" evidence="5">
    <location>
        <begin position="168"/>
        <end position="265"/>
    </location>
</feature>
<reference evidence="6 7" key="1">
    <citation type="journal article" date="2019" name="Int. J. Syst. Evol. Microbiol.">
        <title>The Global Catalogue of Microorganisms (GCM) 10K type strain sequencing project: providing services to taxonomists for standard genome sequencing and annotation.</title>
        <authorList>
            <consortium name="The Broad Institute Genomics Platform"/>
            <consortium name="The Broad Institute Genome Sequencing Center for Infectious Disease"/>
            <person name="Wu L."/>
            <person name="Ma J."/>
        </authorList>
    </citation>
    <scope>NUCLEOTIDE SEQUENCE [LARGE SCALE GENOMIC DNA]</scope>
    <source>
        <strain evidence="6 7">JCM 15134</strain>
    </source>
</reference>
<dbReference type="InterPro" id="IPR011051">
    <property type="entry name" value="RmlC_Cupin_sf"/>
</dbReference>
<comment type="caution">
    <text evidence="6">The sequence shown here is derived from an EMBL/GenBank/DDBJ whole genome shotgun (WGS) entry which is preliminary data.</text>
</comment>
<dbReference type="SUPFAM" id="SSF51182">
    <property type="entry name" value="RmlC-like cupins"/>
    <property type="match status" value="1"/>
</dbReference>
<sequence>MAAPSIPARKRFRSKLGLRLDPALPILGLHDLILTDFEFDFHCHPRGQLAYASSGVIKVYTDSGSWIVPPSQAVWIPGDMQHSVNPEVTSEIRHLFVDPSCLHRLPDQCSVVEVSPLLRELILRVADFGDDYPPQSPASRLCEVILDELQALEPSQLHLPVSDDRRLKRVMQGMIDHPAADTSLADWAARVGASERTLRRLFLKETGMTFQRWRRQLLLHEAVDRLGRGESVMAVALELGYNSPSAFVAMFRKALGKSPGQYFRTLT</sequence>